<organism evidence="1">
    <name type="scientific">Salmonella enterica subsp. salamae</name>
    <dbReference type="NCBI Taxonomy" id="59202"/>
    <lineage>
        <taxon>Bacteria</taxon>
        <taxon>Pseudomonadati</taxon>
        <taxon>Pseudomonadota</taxon>
        <taxon>Gammaproteobacteria</taxon>
        <taxon>Enterobacterales</taxon>
        <taxon>Enterobacteriaceae</taxon>
        <taxon>Salmonella</taxon>
    </lineage>
</organism>
<geneLocation type="plasmid" evidence="1">
    <name>pSGSC3045-121</name>
</geneLocation>
<proteinExistence type="predicted"/>
<reference evidence="1" key="1">
    <citation type="submission" date="2012-01" db="EMBL/GenBank/DDBJ databases">
        <authorList>
            <person name="Summers A.O."/>
            <person name="Wireman J."/>
            <person name="Williams L.E."/>
        </authorList>
    </citation>
    <scope>NUCLEOTIDE SEQUENCE</scope>
    <source>
        <strain evidence="1">SGSC3045</strain>
        <plasmid evidence="1">pSGSC3045-121</plasmid>
    </source>
</reference>
<accession>I3W451</accession>
<protein>
    <submittedName>
        <fullName evidence="1">Uncharacterized protein</fullName>
    </submittedName>
</protein>
<keyword evidence="1" id="KW-0614">Plasmid</keyword>
<evidence type="ECO:0000313" key="1">
    <source>
        <dbReference type="EMBL" id="AFK90378.1"/>
    </source>
</evidence>
<dbReference type="AlphaFoldDB" id="I3W451"/>
<dbReference type="EMBL" id="JQ418541">
    <property type="protein sequence ID" value="AFK90378.1"/>
    <property type="molecule type" value="Genomic_DNA"/>
</dbReference>
<sequence length="37" mass="4325">MVILKAEAAREEARKQLEQVTGEKKIATVMKKVDYRY</sequence>
<name>I3W451_SALER</name>